<evidence type="ECO:0000259" key="1">
    <source>
        <dbReference type="Pfam" id="PF01370"/>
    </source>
</evidence>
<dbReference type="OrthoDB" id="9793825at2"/>
<dbReference type="SUPFAM" id="SSF51735">
    <property type="entry name" value="NAD(P)-binding Rossmann-fold domains"/>
    <property type="match status" value="1"/>
</dbReference>
<sequence length="357" mass="39334">MDRYILVTGASGFLGSWLCAALCASGAKVLGIGRRRNGGFLSRTLLARNNNDRHTNFAHENFIYECLELKNLNENSLKKYEFSLAFHLASMVEYASHDYHDYHDYTITPTLRLIDFATTRNIPKIIFTSTASVFAHPPSPESSPTSSLDSIAIESSATLKLDSSNFKSPYHVTQEPIITESSPIAPLSNYALAKYICESLLLLATRKNPHLQVITLRFPAIFGLHHLGGVVYEFAKSALEGKDIELFSNGAVYRNILYVQDAINALKSASRVQGLKPYELFLIGSLDSKPTSFIARTLIDALGSTSQLILSPKPSPNPFNSRLDISKAQQLLGFAPMSVEVGLQAYVRDILQNGGLQ</sequence>
<dbReference type="Gene3D" id="3.40.50.720">
    <property type="entry name" value="NAD(P)-binding Rossmann-like Domain"/>
    <property type="match status" value="1"/>
</dbReference>
<evidence type="ECO:0000313" key="2">
    <source>
        <dbReference type="EMBL" id="TLD97740.1"/>
    </source>
</evidence>
<dbReference type="InterPro" id="IPR036291">
    <property type="entry name" value="NAD(P)-bd_dom_sf"/>
</dbReference>
<dbReference type="EMBL" id="JRPR02000001">
    <property type="protein sequence ID" value="TLD97740.1"/>
    <property type="molecule type" value="Genomic_DNA"/>
</dbReference>
<evidence type="ECO:0000313" key="3">
    <source>
        <dbReference type="Proteomes" id="UP000029733"/>
    </source>
</evidence>
<dbReference type="Proteomes" id="UP000029733">
    <property type="component" value="Unassembled WGS sequence"/>
</dbReference>
<feature type="domain" description="NAD-dependent epimerase/dehydratase" evidence="1">
    <location>
        <begin position="5"/>
        <end position="145"/>
    </location>
</feature>
<dbReference type="AlphaFoldDB" id="A0A4U8TCN0"/>
<name>A0A4U8TCN0_9HELI</name>
<accession>A0A4U8TCN0</accession>
<gene>
    <name evidence="2" type="ORF">LS71_003130</name>
</gene>
<dbReference type="PANTHER" id="PTHR43245">
    <property type="entry name" value="BIFUNCTIONAL POLYMYXIN RESISTANCE PROTEIN ARNA"/>
    <property type="match status" value="1"/>
</dbReference>
<dbReference type="InterPro" id="IPR001509">
    <property type="entry name" value="Epimerase_deHydtase"/>
</dbReference>
<proteinExistence type="predicted"/>
<reference evidence="2 3" key="1">
    <citation type="journal article" date="2014" name="Genome Announc.">
        <title>Draft genome sequences of eight enterohepatic helicobacter species isolated from both laboratory and wild rodents.</title>
        <authorList>
            <person name="Sheh A."/>
            <person name="Shen Z."/>
            <person name="Fox J.G."/>
        </authorList>
    </citation>
    <scope>NUCLEOTIDE SEQUENCE [LARGE SCALE GENOMIC DNA]</scope>
    <source>
        <strain evidence="2 3">MIT 09-6949</strain>
    </source>
</reference>
<feature type="domain" description="NAD-dependent epimerase/dehydratase" evidence="1">
    <location>
        <begin position="176"/>
        <end position="271"/>
    </location>
</feature>
<protein>
    <submittedName>
        <fullName evidence="2">NAD(P)-dependent oxidoreductase</fullName>
    </submittedName>
</protein>
<comment type="caution">
    <text evidence="2">The sequence shown here is derived from an EMBL/GenBank/DDBJ whole genome shotgun (WGS) entry which is preliminary data.</text>
</comment>
<organism evidence="2 3">
    <name type="scientific">Helicobacter jaachi</name>
    <dbReference type="NCBI Taxonomy" id="1677920"/>
    <lineage>
        <taxon>Bacteria</taxon>
        <taxon>Pseudomonadati</taxon>
        <taxon>Campylobacterota</taxon>
        <taxon>Epsilonproteobacteria</taxon>
        <taxon>Campylobacterales</taxon>
        <taxon>Helicobacteraceae</taxon>
        <taxon>Helicobacter</taxon>
    </lineage>
</organism>
<dbReference type="STRING" id="1677920.LS71_03980"/>
<dbReference type="InterPro" id="IPR050177">
    <property type="entry name" value="Lipid_A_modif_metabolic_enz"/>
</dbReference>
<dbReference type="RefSeq" id="WP_034353947.1">
    <property type="nucleotide sequence ID" value="NZ_JRPR02000001.1"/>
</dbReference>
<keyword evidence="3" id="KW-1185">Reference proteome</keyword>
<dbReference type="Pfam" id="PF01370">
    <property type="entry name" value="Epimerase"/>
    <property type="match status" value="2"/>
</dbReference>